<comment type="caution">
    <text evidence="1">The sequence shown here is derived from an EMBL/GenBank/DDBJ whole genome shotgun (WGS) entry which is preliminary data.</text>
</comment>
<evidence type="ECO:0000313" key="2">
    <source>
        <dbReference type="Proteomes" id="UP001187192"/>
    </source>
</evidence>
<evidence type="ECO:0000313" key="1">
    <source>
        <dbReference type="EMBL" id="GMN23745.1"/>
    </source>
</evidence>
<keyword evidence="2" id="KW-1185">Reference proteome</keyword>
<reference evidence="1" key="1">
    <citation type="submission" date="2023-07" db="EMBL/GenBank/DDBJ databases">
        <title>draft genome sequence of fig (Ficus carica).</title>
        <authorList>
            <person name="Takahashi T."/>
            <person name="Nishimura K."/>
        </authorList>
    </citation>
    <scope>NUCLEOTIDE SEQUENCE</scope>
</reference>
<dbReference type="EMBL" id="BTGU01000001">
    <property type="protein sequence ID" value="GMN23745.1"/>
    <property type="molecule type" value="Genomic_DNA"/>
</dbReference>
<dbReference type="Proteomes" id="UP001187192">
    <property type="component" value="Unassembled WGS sequence"/>
</dbReference>
<accession>A0AA87Z3Z9</accession>
<sequence length="153" mass="16552">MALAGCTSGGPGGLTRARCMDAWCPLIRCHVSHYSVAGVGVSASSHRVVEGMYALTWYGRQSVQGGGAVATWTGQFKRGSTVIGDGIVAQGRFWSAQFGTPERIMVVVQRGRIETSVTWVESSPLNLFDTVRKFSGTPCCCIRCVTMRSRLHY</sequence>
<proteinExistence type="predicted"/>
<protein>
    <submittedName>
        <fullName evidence="1">Uncharacterized protein</fullName>
    </submittedName>
</protein>
<gene>
    <name evidence="1" type="ORF">TIFTF001_000260</name>
</gene>
<organism evidence="1 2">
    <name type="scientific">Ficus carica</name>
    <name type="common">Common fig</name>
    <dbReference type="NCBI Taxonomy" id="3494"/>
    <lineage>
        <taxon>Eukaryota</taxon>
        <taxon>Viridiplantae</taxon>
        <taxon>Streptophyta</taxon>
        <taxon>Embryophyta</taxon>
        <taxon>Tracheophyta</taxon>
        <taxon>Spermatophyta</taxon>
        <taxon>Magnoliopsida</taxon>
        <taxon>eudicotyledons</taxon>
        <taxon>Gunneridae</taxon>
        <taxon>Pentapetalae</taxon>
        <taxon>rosids</taxon>
        <taxon>fabids</taxon>
        <taxon>Rosales</taxon>
        <taxon>Moraceae</taxon>
        <taxon>Ficeae</taxon>
        <taxon>Ficus</taxon>
    </lineage>
</organism>
<name>A0AA87Z3Z9_FICCA</name>
<dbReference type="AlphaFoldDB" id="A0AA87Z3Z9"/>